<dbReference type="CDD" id="cd06583">
    <property type="entry name" value="PGRP"/>
    <property type="match status" value="1"/>
</dbReference>
<protein>
    <recommendedName>
        <fullName evidence="13">1,6-anhydro-N-acetylmuramyl-L-alanine amidase AmpD</fullName>
        <ecNumber evidence="5">3.5.1.28</ecNumber>
    </recommendedName>
    <alternativeName>
        <fullName evidence="12">Autolysin</fullName>
    </alternativeName>
    <alternativeName>
        <fullName evidence="11">Cell wall hydrolase</fullName>
    </alternativeName>
    <alternativeName>
        <fullName evidence="14">N-acetylmuramoyl-L-alanine amidase</fullName>
    </alternativeName>
</protein>
<evidence type="ECO:0000256" key="4">
    <source>
        <dbReference type="ARBA" id="ARBA00007553"/>
    </source>
</evidence>
<dbReference type="InterPro" id="IPR002502">
    <property type="entry name" value="Amidase_domain"/>
</dbReference>
<dbReference type="PANTHER" id="PTHR30417:SF4">
    <property type="entry name" value="1,6-ANHYDRO-N-ACETYLMURAMYL-L-ALANINE AMIDASE AMPD"/>
    <property type="match status" value="1"/>
</dbReference>
<comment type="catalytic activity">
    <reaction evidence="1">
        <text>Hydrolyzes the link between N-acetylmuramoyl residues and L-amino acid residues in certain cell-wall glycopeptides.</text>
        <dbReference type="EC" id="3.5.1.28"/>
    </reaction>
</comment>
<evidence type="ECO:0000313" key="16">
    <source>
        <dbReference type="EMBL" id="MDE5416180.1"/>
    </source>
</evidence>
<evidence type="ECO:0000256" key="10">
    <source>
        <dbReference type="ARBA" id="ARBA00023316"/>
    </source>
</evidence>
<accession>A0ABT5VL58</accession>
<comment type="cofactor">
    <cofactor evidence="2">
        <name>Zn(2+)</name>
        <dbReference type="ChEBI" id="CHEBI:29105"/>
    </cofactor>
</comment>
<evidence type="ECO:0000256" key="9">
    <source>
        <dbReference type="ARBA" id="ARBA00022833"/>
    </source>
</evidence>
<sequence length="242" mass="27426">MVRSVGINILFVSLLLIGCTTTDNSQTIGHDTLQAIEEQSKVEKKDLMIQSEETRKNNINAVDYLLPLENSKPRLETITHVMVHFISNAARKPEDPYNPDDVYSIFEEYGLSAHYMIGRNGTVFQLVSEDRVAYHAGAGELQDYPDYTNRLNEFSIGIELLAIGTREEMFPAIPVRVYNVIDPTMIGYTDEQYESLNALLNDIFERNPSIVRDRNHVIGHDEYAPGRKADPGSLFEWSKLGL</sequence>
<gene>
    <name evidence="16" type="ORF">N7Z68_23025</name>
</gene>
<evidence type="ECO:0000256" key="7">
    <source>
        <dbReference type="ARBA" id="ARBA00022723"/>
    </source>
</evidence>
<comment type="similarity">
    <text evidence="4">Belongs to the N-acetylmuramoyl-L-alanine amidase 2 family.</text>
</comment>
<dbReference type="Gene3D" id="3.40.80.10">
    <property type="entry name" value="Peptidoglycan recognition protein-like"/>
    <property type="match status" value="1"/>
</dbReference>
<dbReference type="RefSeq" id="WP_275120770.1">
    <property type="nucleotide sequence ID" value="NZ_JAOTPO010000028.1"/>
</dbReference>
<organism evidence="16 17">
    <name type="scientific">Alkalihalobacterium chitinilyticum</name>
    <dbReference type="NCBI Taxonomy" id="2980103"/>
    <lineage>
        <taxon>Bacteria</taxon>
        <taxon>Bacillati</taxon>
        <taxon>Bacillota</taxon>
        <taxon>Bacilli</taxon>
        <taxon>Bacillales</taxon>
        <taxon>Bacillaceae</taxon>
        <taxon>Alkalihalobacterium</taxon>
    </lineage>
</organism>
<evidence type="ECO:0000256" key="5">
    <source>
        <dbReference type="ARBA" id="ARBA00011901"/>
    </source>
</evidence>
<dbReference type="Proteomes" id="UP001148125">
    <property type="component" value="Unassembled WGS sequence"/>
</dbReference>
<keyword evidence="9" id="KW-0862">Zinc</keyword>
<comment type="subcellular location">
    <subcellularLocation>
        <location evidence="3">Cytoplasm</location>
    </subcellularLocation>
</comment>
<dbReference type="EC" id="3.5.1.28" evidence="5"/>
<evidence type="ECO:0000256" key="2">
    <source>
        <dbReference type="ARBA" id="ARBA00001947"/>
    </source>
</evidence>
<keyword evidence="7" id="KW-0479">Metal-binding</keyword>
<evidence type="ECO:0000256" key="1">
    <source>
        <dbReference type="ARBA" id="ARBA00001561"/>
    </source>
</evidence>
<evidence type="ECO:0000313" key="17">
    <source>
        <dbReference type="Proteomes" id="UP001148125"/>
    </source>
</evidence>
<comment type="caution">
    <text evidence="16">The sequence shown here is derived from an EMBL/GenBank/DDBJ whole genome shotgun (WGS) entry which is preliminary data.</text>
</comment>
<dbReference type="InterPro" id="IPR036505">
    <property type="entry name" value="Amidase/PGRP_sf"/>
</dbReference>
<keyword evidence="6" id="KW-0963">Cytoplasm</keyword>
<evidence type="ECO:0000259" key="15">
    <source>
        <dbReference type="SMART" id="SM00644"/>
    </source>
</evidence>
<evidence type="ECO:0000256" key="3">
    <source>
        <dbReference type="ARBA" id="ARBA00004496"/>
    </source>
</evidence>
<reference evidence="16" key="1">
    <citation type="submission" date="2024-05" db="EMBL/GenBank/DDBJ databases">
        <title>Alkalihalobacillus sp. strain MEB203 novel alkaliphilic bacterium from Lonar Lake, India.</title>
        <authorList>
            <person name="Joshi A."/>
            <person name="Thite S."/>
            <person name="Mengade P."/>
        </authorList>
    </citation>
    <scope>NUCLEOTIDE SEQUENCE</scope>
    <source>
        <strain evidence="16">MEB 203</strain>
    </source>
</reference>
<dbReference type="PROSITE" id="PS51257">
    <property type="entry name" value="PROKAR_LIPOPROTEIN"/>
    <property type="match status" value="1"/>
</dbReference>
<dbReference type="SUPFAM" id="SSF55846">
    <property type="entry name" value="N-acetylmuramoyl-L-alanine amidase-like"/>
    <property type="match status" value="1"/>
</dbReference>
<dbReference type="Pfam" id="PF01510">
    <property type="entry name" value="Amidase_2"/>
    <property type="match status" value="1"/>
</dbReference>
<dbReference type="InterPro" id="IPR051206">
    <property type="entry name" value="NAMLAA_amidase_2"/>
</dbReference>
<feature type="domain" description="N-acetylmuramoyl-L-alanine amidase" evidence="15">
    <location>
        <begin position="66"/>
        <end position="232"/>
    </location>
</feature>
<dbReference type="EMBL" id="JAOTPO010000028">
    <property type="protein sequence ID" value="MDE5416180.1"/>
    <property type="molecule type" value="Genomic_DNA"/>
</dbReference>
<evidence type="ECO:0000256" key="8">
    <source>
        <dbReference type="ARBA" id="ARBA00022801"/>
    </source>
</evidence>
<evidence type="ECO:0000256" key="14">
    <source>
        <dbReference type="ARBA" id="ARBA00042615"/>
    </source>
</evidence>
<name>A0ABT5VL58_9BACI</name>
<keyword evidence="17" id="KW-1185">Reference proteome</keyword>
<evidence type="ECO:0000256" key="12">
    <source>
        <dbReference type="ARBA" id="ARBA00032390"/>
    </source>
</evidence>
<evidence type="ECO:0000256" key="11">
    <source>
        <dbReference type="ARBA" id="ARBA00030881"/>
    </source>
</evidence>
<evidence type="ECO:0000256" key="13">
    <source>
        <dbReference type="ARBA" id="ARBA00039257"/>
    </source>
</evidence>
<evidence type="ECO:0000256" key="6">
    <source>
        <dbReference type="ARBA" id="ARBA00022490"/>
    </source>
</evidence>
<keyword evidence="8 16" id="KW-0378">Hydrolase</keyword>
<keyword evidence="10" id="KW-0961">Cell wall biogenesis/degradation</keyword>
<dbReference type="SMART" id="SM00644">
    <property type="entry name" value="Ami_2"/>
    <property type="match status" value="1"/>
</dbReference>
<dbReference type="GO" id="GO:0008745">
    <property type="term" value="F:N-acetylmuramoyl-L-alanine amidase activity"/>
    <property type="evidence" value="ECO:0007669"/>
    <property type="project" value="UniProtKB-EC"/>
</dbReference>
<dbReference type="PANTHER" id="PTHR30417">
    <property type="entry name" value="N-ACETYLMURAMOYL-L-ALANINE AMIDASE AMID"/>
    <property type="match status" value="1"/>
</dbReference>
<proteinExistence type="inferred from homology"/>